<dbReference type="GO" id="GO:0005737">
    <property type="term" value="C:cytoplasm"/>
    <property type="evidence" value="ECO:0007669"/>
    <property type="project" value="UniProtKB-ARBA"/>
</dbReference>
<dbReference type="Gene3D" id="1.20.58.60">
    <property type="match status" value="5"/>
</dbReference>
<sequence>MWIRCQQQAAERRSRLESAVGHQIFSTSSAQLQDWLQVRERFKEVIGLGKQLLATNPALVDARDKIEMLDNEQRAVKKVCAYYLTASSVDEAETLVKRQEEAEARFSAQDERVNTFAQKAAALAEQRPEHYAVPQCKSVMDLIGHHVYIILIAVSLHAELQCFSVATKCARHSANAGEHCSRTLLINRELANLERKLQKHEAFERELQANEKQLRNVESIGQSLQKSDPGRAKDISSRLEQLQQGWEQLVAASRDKGSKLRQASQQKQHRRGVEDAKARLNDLERALNSEDIGTDLRSCKRLLTQHQALEQELNQIEQRAESLGAQGADLVSSGHFDGAAIQRECAGLSRAVTDLRPRAVARRRGLDDSLLLHKLAAEVSGEIAWVEERRATASSTALPQDLHAAQSAQKKHAKLRSELDGRRPIVTKVLQKGREVPDHPQAEKIKQLCKELERAYSDVSTAAEERAVRLENALKAQQFMHDALEVDSWLADKAAELASSDVGNDRHRATQLLTRHKAVELELDTYAAIIAEMGHAAHAQSDPSLVDRHGALSATLARLQRSAALRQAALVESVCREKERVNKDVKSPSIQAVYRVLRSKFEELRHRVESGAERFSQCEELAKKLLASNSPYIGKSLLHVFPFFFILSNADPVFSC</sequence>
<keyword evidence="5" id="KW-1185">Reference proteome</keyword>
<protein>
    <submittedName>
        <fullName evidence="4">Uncharacterized protein</fullName>
    </submittedName>
</protein>
<evidence type="ECO:0000256" key="2">
    <source>
        <dbReference type="SAM" id="Coils"/>
    </source>
</evidence>
<dbReference type="InterPro" id="IPR018159">
    <property type="entry name" value="Spectrin/alpha-actinin"/>
</dbReference>
<reference evidence="4 5" key="1">
    <citation type="submission" date="2017-07" db="EMBL/GenBank/DDBJ databases">
        <authorList>
            <person name="Talla V."/>
            <person name="Backstrom N."/>
        </authorList>
    </citation>
    <scope>NUCLEOTIDE SEQUENCE [LARGE SCALE GENOMIC DNA]</scope>
</reference>
<feature type="region of interest" description="Disordered" evidence="3">
    <location>
        <begin position="255"/>
        <end position="277"/>
    </location>
</feature>
<dbReference type="AlphaFoldDB" id="A0A5E4R0T5"/>
<organism evidence="4 5">
    <name type="scientific">Leptidea sinapis</name>
    <dbReference type="NCBI Taxonomy" id="189913"/>
    <lineage>
        <taxon>Eukaryota</taxon>
        <taxon>Metazoa</taxon>
        <taxon>Ecdysozoa</taxon>
        <taxon>Arthropoda</taxon>
        <taxon>Hexapoda</taxon>
        <taxon>Insecta</taxon>
        <taxon>Pterygota</taxon>
        <taxon>Neoptera</taxon>
        <taxon>Endopterygota</taxon>
        <taxon>Lepidoptera</taxon>
        <taxon>Glossata</taxon>
        <taxon>Ditrysia</taxon>
        <taxon>Papilionoidea</taxon>
        <taxon>Pieridae</taxon>
        <taxon>Dismorphiinae</taxon>
        <taxon>Leptidea</taxon>
    </lineage>
</organism>
<keyword evidence="1" id="KW-0677">Repeat</keyword>
<keyword evidence="2" id="KW-0175">Coiled coil</keyword>
<dbReference type="SMART" id="SM00150">
    <property type="entry name" value="SPEC"/>
    <property type="match status" value="4"/>
</dbReference>
<feature type="coiled-coil region" evidence="2">
    <location>
        <begin position="186"/>
        <end position="220"/>
    </location>
</feature>
<proteinExistence type="predicted"/>
<name>A0A5E4R0T5_9NEOP</name>
<dbReference type="PANTHER" id="PTHR11915">
    <property type="entry name" value="SPECTRIN/FILAMIN RELATED CYTOSKELETAL PROTEIN"/>
    <property type="match status" value="1"/>
</dbReference>
<dbReference type="Proteomes" id="UP000324832">
    <property type="component" value="Unassembled WGS sequence"/>
</dbReference>
<accession>A0A5E4R0T5</accession>
<dbReference type="InterPro" id="IPR002017">
    <property type="entry name" value="Spectrin_repeat"/>
</dbReference>
<gene>
    <name evidence="4" type="ORF">LSINAPIS_LOCUS13171</name>
</gene>
<evidence type="ECO:0000313" key="4">
    <source>
        <dbReference type="EMBL" id="VVD03116.1"/>
    </source>
</evidence>
<dbReference type="CDD" id="cd00176">
    <property type="entry name" value="SPEC"/>
    <property type="match status" value="2"/>
</dbReference>
<dbReference type="EMBL" id="FZQP02006632">
    <property type="protein sequence ID" value="VVD03116.1"/>
    <property type="molecule type" value="Genomic_DNA"/>
</dbReference>
<dbReference type="SUPFAM" id="SSF46966">
    <property type="entry name" value="Spectrin repeat"/>
    <property type="match status" value="3"/>
</dbReference>
<dbReference type="Pfam" id="PF00435">
    <property type="entry name" value="Spectrin"/>
    <property type="match status" value="4"/>
</dbReference>
<evidence type="ECO:0000313" key="5">
    <source>
        <dbReference type="Proteomes" id="UP000324832"/>
    </source>
</evidence>
<evidence type="ECO:0000256" key="3">
    <source>
        <dbReference type="SAM" id="MobiDB-lite"/>
    </source>
</evidence>
<evidence type="ECO:0000256" key="1">
    <source>
        <dbReference type="ARBA" id="ARBA00022737"/>
    </source>
</evidence>